<organism evidence="1">
    <name type="scientific">Arundo donax</name>
    <name type="common">Giant reed</name>
    <name type="synonym">Donax arundinaceus</name>
    <dbReference type="NCBI Taxonomy" id="35708"/>
    <lineage>
        <taxon>Eukaryota</taxon>
        <taxon>Viridiplantae</taxon>
        <taxon>Streptophyta</taxon>
        <taxon>Embryophyta</taxon>
        <taxon>Tracheophyta</taxon>
        <taxon>Spermatophyta</taxon>
        <taxon>Magnoliopsida</taxon>
        <taxon>Liliopsida</taxon>
        <taxon>Poales</taxon>
        <taxon>Poaceae</taxon>
        <taxon>PACMAD clade</taxon>
        <taxon>Arundinoideae</taxon>
        <taxon>Arundineae</taxon>
        <taxon>Arundo</taxon>
    </lineage>
</organism>
<protein>
    <submittedName>
        <fullName evidence="1">Uncharacterized protein</fullName>
    </submittedName>
</protein>
<evidence type="ECO:0000313" key="1">
    <source>
        <dbReference type="EMBL" id="JAD89152.1"/>
    </source>
</evidence>
<sequence>MDVISLLPTSKRTYTISIICIESEFASFFFLIGARRLQVAPDPGVR</sequence>
<name>A0A0A9DZJ2_ARUDO</name>
<accession>A0A0A9DZJ2</accession>
<reference evidence="1" key="2">
    <citation type="journal article" date="2015" name="Data Brief">
        <title>Shoot transcriptome of the giant reed, Arundo donax.</title>
        <authorList>
            <person name="Barrero R.A."/>
            <person name="Guerrero F.D."/>
            <person name="Moolhuijzen P."/>
            <person name="Goolsby J.A."/>
            <person name="Tidwell J."/>
            <person name="Bellgard S.E."/>
            <person name="Bellgard M.I."/>
        </authorList>
    </citation>
    <scope>NUCLEOTIDE SEQUENCE</scope>
    <source>
        <tissue evidence="1">Shoot tissue taken approximately 20 cm above the soil surface</tissue>
    </source>
</reference>
<reference evidence="1" key="1">
    <citation type="submission" date="2014-09" db="EMBL/GenBank/DDBJ databases">
        <authorList>
            <person name="Magalhaes I.L.F."/>
            <person name="Oliveira U."/>
            <person name="Santos F.R."/>
            <person name="Vidigal T.H.D.A."/>
            <person name="Brescovit A.D."/>
            <person name="Santos A.J."/>
        </authorList>
    </citation>
    <scope>NUCLEOTIDE SEQUENCE</scope>
    <source>
        <tissue evidence="1">Shoot tissue taken approximately 20 cm above the soil surface</tissue>
    </source>
</reference>
<proteinExistence type="predicted"/>
<dbReference type="AlphaFoldDB" id="A0A0A9DZJ2"/>
<dbReference type="EMBL" id="GBRH01208743">
    <property type="protein sequence ID" value="JAD89152.1"/>
    <property type="molecule type" value="Transcribed_RNA"/>
</dbReference>